<dbReference type="AlphaFoldDB" id="A0A397J5Q6"/>
<gene>
    <name evidence="2" type="ORF">Glove_94g32</name>
</gene>
<sequence length="154" mass="17131">MAFKIMTSNIFIYTTLLFLLMAPLFINSSPVSSSSFDKRETFVAFGDFKGVVTGRVTFTLLPNKCVRVTGQCNTGFTDPDPKNYKIRIVYRPVCPSYVKRLDLLPPMTMAVNVDGGSGFEGDFCNFTIDEILGMFVQVQLKKSIIGYAPIQAVQ</sequence>
<proteinExistence type="predicted"/>
<dbReference type="EMBL" id="PQFF01000089">
    <property type="protein sequence ID" value="RHZ83421.1"/>
    <property type="molecule type" value="Genomic_DNA"/>
</dbReference>
<evidence type="ECO:0000313" key="2">
    <source>
        <dbReference type="EMBL" id="RHZ83421.1"/>
    </source>
</evidence>
<dbReference type="OrthoDB" id="2357055at2759"/>
<organism evidence="2 3">
    <name type="scientific">Diversispora epigaea</name>
    <dbReference type="NCBI Taxonomy" id="1348612"/>
    <lineage>
        <taxon>Eukaryota</taxon>
        <taxon>Fungi</taxon>
        <taxon>Fungi incertae sedis</taxon>
        <taxon>Mucoromycota</taxon>
        <taxon>Glomeromycotina</taxon>
        <taxon>Glomeromycetes</taxon>
        <taxon>Diversisporales</taxon>
        <taxon>Diversisporaceae</taxon>
        <taxon>Diversispora</taxon>
    </lineage>
</organism>
<keyword evidence="3" id="KW-1185">Reference proteome</keyword>
<feature type="signal peptide" evidence="1">
    <location>
        <begin position="1"/>
        <end position="28"/>
    </location>
</feature>
<feature type="chain" id="PRO_5017227890" evidence="1">
    <location>
        <begin position="29"/>
        <end position="154"/>
    </location>
</feature>
<protein>
    <submittedName>
        <fullName evidence="2">Uncharacterized protein</fullName>
    </submittedName>
</protein>
<dbReference type="Proteomes" id="UP000266861">
    <property type="component" value="Unassembled WGS sequence"/>
</dbReference>
<name>A0A397J5Q6_9GLOM</name>
<reference evidence="2 3" key="1">
    <citation type="submission" date="2018-08" db="EMBL/GenBank/DDBJ databases">
        <title>Genome and evolution of the arbuscular mycorrhizal fungus Diversispora epigaea (formerly Glomus versiforme) and its bacterial endosymbionts.</title>
        <authorList>
            <person name="Sun X."/>
            <person name="Fei Z."/>
            <person name="Harrison M."/>
        </authorList>
    </citation>
    <scope>NUCLEOTIDE SEQUENCE [LARGE SCALE GENOMIC DNA]</scope>
    <source>
        <strain evidence="2 3">IT104</strain>
    </source>
</reference>
<evidence type="ECO:0000313" key="3">
    <source>
        <dbReference type="Proteomes" id="UP000266861"/>
    </source>
</evidence>
<evidence type="ECO:0000256" key="1">
    <source>
        <dbReference type="SAM" id="SignalP"/>
    </source>
</evidence>
<comment type="caution">
    <text evidence="2">The sequence shown here is derived from an EMBL/GenBank/DDBJ whole genome shotgun (WGS) entry which is preliminary data.</text>
</comment>
<keyword evidence="1" id="KW-0732">Signal</keyword>
<accession>A0A397J5Q6</accession>